<evidence type="ECO:0000313" key="1">
    <source>
        <dbReference type="EMBL" id="EFG31780.1"/>
    </source>
</evidence>
<dbReference type="RefSeq" id="WP_002641099.1">
    <property type="nucleotide sequence ID" value="NZ_CP019448.1"/>
</dbReference>
<reference evidence="1 2" key="2">
    <citation type="submission" date="2011-10" db="EMBL/GenBank/DDBJ databases">
        <title>The Genome Sequence of Simonsiella muelleri ATCC 29453.</title>
        <authorList>
            <consortium name="The Broad Institute Genome Sequencing Platform"/>
            <consortium name="The Broad Institute Genome Sequencing Center for Infectious Disease"/>
            <person name="Earl A."/>
            <person name="Ward D."/>
            <person name="Feldgarden M."/>
            <person name="Gevers D."/>
            <person name="Izard J."/>
            <person name="Baranova O.V."/>
            <person name="Blanton J.M."/>
            <person name="Tanner A.C."/>
            <person name="Dewhirst F."/>
            <person name="Young S.K."/>
            <person name="Zeng Q."/>
            <person name="Gargeya S."/>
            <person name="Fitzgerald M."/>
            <person name="Haas B."/>
            <person name="Abouelleil A."/>
            <person name="Alvarado L."/>
            <person name="Arachchi H.M."/>
            <person name="Berlin A."/>
            <person name="Brown A."/>
            <person name="Chapman S.B."/>
            <person name="Chen Z."/>
            <person name="Dunbar C."/>
            <person name="Freedman E."/>
            <person name="Gearin G."/>
            <person name="Goldberg J."/>
            <person name="Griggs A."/>
            <person name="Gujja S."/>
            <person name="Heiman D."/>
            <person name="Howarth C."/>
            <person name="Larson L."/>
            <person name="Lui A."/>
            <person name="MacDonald P.J.P."/>
            <person name="Montmayeur A."/>
            <person name="Murphy C."/>
            <person name="Neiman D."/>
            <person name="Pearson M."/>
            <person name="Priest M."/>
            <person name="Roberts A."/>
            <person name="Saif S."/>
            <person name="Shea T."/>
            <person name="Shenoy N."/>
            <person name="Sisk P."/>
            <person name="Stolte C."/>
            <person name="Sykes S."/>
            <person name="Wortman J."/>
            <person name="Nusbaum C."/>
            <person name="Birren B."/>
        </authorList>
    </citation>
    <scope>NUCLEOTIDE SEQUENCE [LARGE SCALE GENOMIC DNA]</scope>
    <source>
        <strain evidence="1 2">ATCC 29453</strain>
    </source>
</reference>
<evidence type="ECO:0000313" key="2">
    <source>
        <dbReference type="Proteomes" id="UP000017813"/>
    </source>
</evidence>
<organism evidence="1 2">
    <name type="scientific">Simonsiella muelleri ATCC 29453</name>
    <dbReference type="NCBI Taxonomy" id="641147"/>
    <lineage>
        <taxon>Bacteria</taxon>
        <taxon>Pseudomonadati</taxon>
        <taxon>Pseudomonadota</taxon>
        <taxon>Betaproteobacteria</taxon>
        <taxon>Neisseriales</taxon>
        <taxon>Neisseriaceae</taxon>
        <taxon>Simonsiella</taxon>
    </lineage>
</organism>
<gene>
    <name evidence="1" type="ORF">HMPREF9021_00177</name>
</gene>
<dbReference type="AlphaFoldDB" id="V9H6J6"/>
<dbReference type="Proteomes" id="UP000017813">
    <property type="component" value="Unassembled WGS sequence"/>
</dbReference>
<dbReference type="HOGENOM" id="CLU_2194111_0_0_4"/>
<comment type="caution">
    <text evidence="1">The sequence shown here is derived from an EMBL/GenBank/DDBJ whole genome shotgun (WGS) entry which is preliminary data.</text>
</comment>
<dbReference type="OrthoDB" id="9810140at2"/>
<dbReference type="EMBL" id="ADCY02000003">
    <property type="protein sequence ID" value="EFG31780.1"/>
    <property type="molecule type" value="Genomic_DNA"/>
</dbReference>
<protein>
    <recommendedName>
        <fullName evidence="3">HTH merR-type domain-containing protein</fullName>
    </recommendedName>
</protein>
<reference evidence="1 2" key="1">
    <citation type="submission" date="2010-03" db="EMBL/GenBank/DDBJ databases">
        <authorList>
            <consortium name="The Broad Institute Genome Sequencing Platform"/>
            <person name="Ward D."/>
            <person name="Earl A."/>
            <person name="Feldgarden M."/>
            <person name="Gevers D."/>
            <person name="Young S."/>
            <person name="Zeng Q."/>
            <person name="Koehrsen M."/>
            <person name="Alvarado L."/>
            <person name="Berlin A.M."/>
            <person name="Borenstein D."/>
            <person name="Chapman S.B."/>
            <person name="Chen Z."/>
            <person name="Engels R."/>
            <person name="Freedman E."/>
            <person name="Gellesch M."/>
            <person name="Goldberg J."/>
            <person name="Griggs A."/>
            <person name="Gujja S."/>
            <person name="Heilman E.R."/>
            <person name="Heiman D.I."/>
            <person name="Hepburn T.A."/>
            <person name="Howarth C."/>
            <person name="Jen D."/>
            <person name="Larson L."/>
            <person name="Mehta T."/>
            <person name="Park D."/>
            <person name="Pearson M."/>
            <person name="Richards J."/>
            <person name="Roberts A."/>
            <person name="Saif S."/>
            <person name="Shea T.D."/>
            <person name="Shenoy N."/>
            <person name="Sisk P."/>
            <person name="Stolte C."/>
            <person name="Sykes S.N."/>
            <person name="Walk T."/>
            <person name="White J."/>
            <person name="Yandava C."/>
            <person name="Izard J."/>
            <person name="Baranova O.V."/>
            <person name="Blanton J.M."/>
            <person name="Tanner A.C."/>
            <person name="Dewhirst F."/>
            <person name="Haas B."/>
            <person name="Nusbaum C."/>
            <person name="Birren B."/>
        </authorList>
    </citation>
    <scope>NUCLEOTIDE SEQUENCE [LARGE SCALE GENOMIC DNA]</scope>
    <source>
        <strain evidence="1 2">ATCC 29453</strain>
    </source>
</reference>
<dbReference type="eggNOG" id="ENOG50331EQ">
    <property type="taxonomic scope" value="Bacteria"/>
</dbReference>
<dbReference type="STRING" id="641147.HMPREF9021_00177"/>
<keyword evidence="2" id="KW-1185">Reference proteome</keyword>
<sequence>MTNNVDLPTIPTKRYFNLQEVCELAQVKPEQLVQWQKQEGRLIGKGGNHFTRLDVIKIRQLHHGISDATQNMLDEWGNPIISNQEMRDELKKMLSNIEKTLAI</sequence>
<dbReference type="KEGG" id="smur:BWP33_01685"/>
<evidence type="ECO:0008006" key="3">
    <source>
        <dbReference type="Google" id="ProtNLM"/>
    </source>
</evidence>
<accession>V9H6J6</accession>
<name>V9H6J6_9NEIS</name>
<proteinExistence type="predicted"/>